<protein>
    <submittedName>
        <fullName evidence="2">Uncharacterized protein</fullName>
    </submittedName>
</protein>
<dbReference type="Proteomes" id="UP000027120">
    <property type="component" value="Unassembled WGS sequence"/>
</dbReference>
<evidence type="ECO:0000256" key="1">
    <source>
        <dbReference type="SAM" id="MobiDB-lite"/>
    </source>
</evidence>
<reference evidence="2 3" key="1">
    <citation type="submission" date="2014-04" db="EMBL/GenBank/DDBJ databases">
        <authorList>
            <consortium name="International Citrus Genome Consortium"/>
            <person name="Gmitter F."/>
            <person name="Chen C."/>
            <person name="Farmerie W."/>
            <person name="Harkins T."/>
            <person name="Desany B."/>
            <person name="Mohiuddin M."/>
            <person name="Kodira C."/>
            <person name="Borodovsky M."/>
            <person name="Lomsadze A."/>
            <person name="Burns P."/>
            <person name="Jenkins J."/>
            <person name="Prochnik S."/>
            <person name="Shu S."/>
            <person name="Chapman J."/>
            <person name="Pitluck S."/>
            <person name="Schmutz J."/>
            <person name="Rokhsar D."/>
        </authorList>
    </citation>
    <scope>NUCLEOTIDE SEQUENCE</scope>
</reference>
<proteinExistence type="predicted"/>
<evidence type="ECO:0000313" key="2">
    <source>
        <dbReference type="EMBL" id="KDO69702.1"/>
    </source>
</evidence>
<feature type="region of interest" description="Disordered" evidence="1">
    <location>
        <begin position="1"/>
        <end position="25"/>
    </location>
</feature>
<dbReference type="AlphaFoldDB" id="A0A067G211"/>
<gene>
    <name evidence="2" type="ORF">CISIN_1g0371361mg</name>
</gene>
<name>A0A067G211_CITSI</name>
<keyword evidence="3" id="KW-1185">Reference proteome</keyword>
<feature type="non-terminal residue" evidence="2">
    <location>
        <position position="1"/>
    </location>
</feature>
<organism evidence="2 3">
    <name type="scientific">Citrus sinensis</name>
    <name type="common">Sweet orange</name>
    <name type="synonym">Citrus aurantium var. sinensis</name>
    <dbReference type="NCBI Taxonomy" id="2711"/>
    <lineage>
        <taxon>Eukaryota</taxon>
        <taxon>Viridiplantae</taxon>
        <taxon>Streptophyta</taxon>
        <taxon>Embryophyta</taxon>
        <taxon>Tracheophyta</taxon>
        <taxon>Spermatophyta</taxon>
        <taxon>Magnoliopsida</taxon>
        <taxon>eudicotyledons</taxon>
        <taxon>Gunneridae</taxon>
        <taxon>Pentapetalae</taxon>
        <taxon>rosids</taxon>
        <taxon>malvids</taxon>
        <taxon>Sapindales</taxon>
        <taxon>Rutaceae</taxon>
        <taxon>Aurantioideae</taxon>
        <taxon>Citrus</taxon>
    </lineage>
</organism>
<dbReference type="EMBL" id="KK784892">
    <property type="protein sequence ID" value="KDO69702.1"/>
    <property type="molecule type" value="Genomic_DNA"/>
</dbReference>
<sequence length="25" mass="2540">MAGEPAIMGGSRSNGCWSKEGKSAQ</sequence>
<evidence type="ECO:0000313" key="3">
    <source>
        <dbReference type="Proteomes" id="UP000027120"/>
    </source>
</evidence>
<accession>A0A067G211</accession>